<dbReference type="Proteomes" id="UP000053392">
    <property type="component" value="Unassembled WGS sequence"/>
</dbReference>
<dbReference type="CDD" id="cd05233">
    <property type="entry name" value="SDR_c"/>
    <property type="match status" value="1"/>
</dbReference>
<sequence>MSIPAFLSLAGRTAIVSGSSSGFGRSIALRLGRLGCTVICADRQPQPNSSAVNPSDTHELIVRNGGQGFYYPLDVTELEGYRGAVKLALEQSASGRLDIMVNNAGVGGHAPDSANLGIHTEAEHFAKRVVDVNLMGVWNGTKVAVEQMLEQEPEPFPADLDANVDLGDVQDASVLGGERGSRGTIINVASLHGMVAGPWEPAYSASKAAVINLSRTVAADYAPHRINCNSLSPGYSAADMNGKPLPLELRTRRVTPWPHQGAGRDIANGVIYLARDAPWVTGSNLVIDGGTTCI</sequence>
<evidence type="ECO:0000256" key="3">
    <source>
        <dbReference type="RuleBase" id="RU000363"/>
    </source>
</evidence>
<proteinExistence type="inferred from homology"/>
<dbReference type="AlphaFoldDB" id="A0A0D0UQN4"/>
<dbReference type="GO" id="GO:0016616">
    <property type="term" value="F:oxidoreductase activity, acting on the CH-OH group of donors, NAD or NADP as acceptor"/>
    <property type="evidence" value="ECO:0007669"/>
    <property type="project" value="TreeGrafter"/>
</dbReference>
<dbReference type="Gene3D" id="3.40.50.720">
    <property type="entry name" value="NAD(P)-binding Rossmann-like Domain"/>
    <property type="match status" value="1"/>
</dbReference>
<accession>A0A0D0UQN4</accession>
<name>A0A0D0UQN4_9TREE</name>
<dbReference type="InterPro" id="IPR036291">
    <property type="entry name" value="NAD(P)-bd_dom_sf"/>
</dbReference>
<dbReference type="Pfam" id="PF00106">
    <property type="entry name" value="adh_short"/>
    <property type="match status" value="1"/>
</dbReference>
<reference evidence="4 5" key="1">
    <citation type="submission" date="2015-01" db="EMBL/GenBank/DDBJ databases">
        <title>The Genome Sequence of Cryptococcus gattii Ram5.</title>
        <authorList>
            <consortium name="The Broad Institute Genomics Platform"/>
            <person name="Cuomo C."/>
            <person name="Litvintseva A."/>
            <person name="Chen Y."/>
            <person name="Heitman J."/>
            <person name="Sun S."/>
            <person name="Springer D."/>
            <person name="Dromer F."/>
            <person name="Young S."/>
            <person name="Zeng Q."/>
            <person name="Gargeya S."/>
            <person name="Abouelleil A."/>
            <person name="Alvarado L."/>
            <person name="Chapman S.B."/>
            <person name="Gainer-Dewar J."/>
            <person name="Goldberg J."/>
            <person name="Griggs A."/>
            <person name="Gujja S."/>
            <person name="Hansen M."/>
            <person name="Howarth C."/>
            <person name="Imamovic A."/>
            <person name="Larimer J."/>
            <person name="Murphy C."/>
            <person name="Naylor J."/>
            <person name="Pearson M."/>
            <person name="Priest M."/>
            <person name="Roberts A."/>
            <person name="Saif S."/>
            <person name="Shea T."/>
            <person name="Sykes S."/>
            <person name="Wortman J."/>
            <person name="Nusbaum C."/>
            <person name="Birren B."/>
        </authorList>
    </citation>
    <scope>NUCLEOTIDE SEQUENCE [LARGE SCALE GENOMIC DNA]</scope>
    <source>
        <strain evidence="4 5">Ram5</strain>
    </source>
</reference>
<dbReference type="InterPro" id="IPR020904">
    <property type="entry name" value="Sc_DH/Rdtase_CS"/>
</dbReference>
<dbReference type="PROSITE" id="PS00061">
    <property type="entry name" value="ADH_SHORT"/>
    <property type="match status" value="1"/>
</dbReference>
<dbReference type="InterPro" id="IPR002347">
    <property type="entry name" value="SDR_fam"/>
</dbReference>
<dbReference type="HOGENOM" id="CLU_010194_1_0_1"/>
<evidence type="ECO:0000256" key="2">
    <source>
        <dbReference type="ARBA" id="ARBA00022857"/>
    </source>
</evidence>
<evidence type="ECO:0000256" key="1">
    <source>
        <dbReference type="ARBA" id="ARBA00006484"/>
    </source>
</evidence>
<dbReference type="OrthoDB" id="1888931at2759"/>
<comment type="similarity">
    <text evidence="1 3">Belongs to the short-chain dehydrogenases/reductases (SDR) family.</text>
</comment>
<dbReference type="PRINTS" id="PR00080">
    <property type="entry name" value="SDRFAMILY"/>
</dbReference>
<dbReference type="Pfam" id="PF13561">
    <property type="entry name" value="adh_short_C2"/>
    <property type="match status" value="1"/>
</dbReference>
<keyword evidence="5" id="KW-1185">Reference proteome</keyword>
<keyword evidence="2" id="KW-0521">NADP</keyword>
<dbReference type="PANTHER" id="PTHR42760:SF124">
    <property type="entry name" value="SHORT-CHAIN DEHYDROGENASE_REDUCTASE"/>
    <property type="match status" value="1"/>
</dbReference>
<gene>
    <name evidence="4" type="ORF">I313_06604</name>
</gene>
<dbReference type="EMBL" id="KN847916">
    <property type="protein sequence ID" value="KIR37511.1"/>
    <property type="molecule type" value="Genomic_DNA"/>
</dbReference>
<evidence type="ECO:0000313" key="4">
    <source>
        <dbReference type="EMBL" id="KIR37511.1"/>
    </source>
</evidence>
<dbReference type="PANTHER" id="PTHR42760">
    <property type="entry name" value="SHORT-CHAIN DEHYDROGENASES/REDUCTASES FAMILY MEMBER"/>
    <property type="match status" value="1"/>
</dbReference>
<protein>
    <submittedName>
        <fullName evidence="4">Uncharacterized protein</fullName>
    </submittedName>
</protein>
<dbReference type="SUPFAM" id="SSF51735">
    <property type="entry name" value="NAD(P)-binding Rossmann-fold domains"/>
    <property type="match status" value="1"/>
</dbReference>
<dbReference type="PRINTS" id="PR00081">
    <property type="entry name" value="GDHRDH"/>
</dbReference>
<evidence type="ECO:0000313" key="5">
    <source>
        <dbReference type="Proteomes" id="UP000053392"/>
    </source>
</evidence>
<organism evidence="4 5">
    <name type="scientific">Cryptococcus deuterogattii Ram5</name>
    <dbReference type="NCBI Taxonomy" id="1296110"/>
    <lineage>
        <taxon>Eukaryota</taxon>
        <taxon>Fungi</taxon>
        <taxon>Dikarya</taxon>
        <taxon>Basidiomycota</taxon>
        <taxon>Agaricomycotina</taxon>
        <taxon>Tremellomycetes</taxon>
        <taxon>Tremellales</taxon>
        <taxon>Cryptococcaceae</taxon>
        <taxon>Cryptococcus</taxon>
        <taxon>Cryptococcus gattii species complex</taxon>
    </lineage>
</organism>